<accession>A0A6D2IY59</accession>
<name>A0A6D2IY59_9BRAS</name>
<dbReference type="EMBL" id="CACVBM020001134">
    <property type="protein sequence ID" value="CAA7033565.1"/>
    <property type="molecule type" value="Genomic_DNA"/>
</dbReference>
<dbReference type="Proteomes" id="UP000467841">
    <property type="component" value="Unassembled WGS sequence"/>
</dbReference>
<dbReference type="InterPro" id="IPR050942">
    <property type="entry name" value="F-box_BR-signaling"/>
</dbReference>
<evidence type="ECO:0000313" key="3">
    <source>
        <dbReference type="Proteomes" id="UP000467841"/>
    </source>
</evidence>
<keyword evidence="3" id="KW-1185">Reference proteome</keyword>
<evidence type="ECO:0000259" key="1">
    <source>
        <dbReference type="Pfam" id="PF03478"/>
    </source>
</evidence>
<comment type="caution">
    <text evidence="2">The sequence shown here is derived from an EMBL/GenBank/DDBJ whole genome shotgun (WGS) entry which is preliminary data.</text>
</comment>
<dbReference type="OrthoDB" id="642536at2759"/>
<proteinExistence type="predicted"/>
<reference evidence="2" key="1">
    <citation type="submission" date="2020-01" db="EMBL/GenBank/DDBJ databases">
        <authorList>
            <person name="Mishra B."/>
        </authorList>
    </citation>
    <scope>NUCLEOTIDE SEQUENCE [LARGE SCALE GENOMIC DNA]</scope>
</reference>
<dbReference type="AlphaFoldDB" id="A0A6D2IY59"/>
<gene>
    <name evidence="2" type="ORF">MERR_LOCUS20800</name>
</gene>
<sequence length="364" mass="40662">MSQFFVARVSKLSSPLNRRLCSTAAASRPYLLLGKDVVGESPCGGKIVNLNLYDPGKEEQVTKKNQILPKNLCKSTRIGSSRGWLAMMKKRDSTVRLTNILDLDNSSKTISLPPLIKDETERLINVSVSSSSEKDCVVAARFYGSRLSLCRVGDSEWTRIDVPVPDFRFSPVMYSDRDSKFYLNSCSSEYAGPTTDFTSKSGLDSPVSGYVRYPLSELPELENHLLLQHLNVQQLLVQSPSGESFIVLWGVDCFTEEGEAVQWERNQEGIRIKTHTVMVFRQDSEKGICEYTEDIGDICIFVGHNEPFCLFASDYPGLKPNTVYFAGHSSGFGVCDLASRTLRSLSDSPRHRLFWLPPTTSTSH</sequence>
<feature type="domain" description="KIB1-4 beta-propeller" evidence="1">
    <location>
        <begin position="68"/>
        <end position="327"/>
    </location>
</feature>
<dbReference type="PANTHER" id="PTHR44259">
    <property type="entry name" value="OS07G0183000 PROTEIN-RELATED"/>
    <property type="match status" value="1"/>
</dbReference>
<dbReference type="PANTHER" id="PTHR44259:SF90">
    <property type="entry name" value="DUF295 DOMAIN-CONTAINING PROTEIN"/>
    <property type="match status" value="1"/>
</dbReference>
<protein>
    <recommendedName>
        <fullName evidence="1">KIB1-4 beta-propeller domain-containing protein</fullName>
    </recommendedName>
</protein>
<organism evidence="2 3">
    <name type="scientific">Microthlaspi erraticum</name>
    <dbReference type="NCBI Taxonomy" id="1685480"/>
    <lineage>
        <taxon>Eukaryota</taxon>
        <taxon>Viridiplantae</taxon>
        <taxon>Streptophyta</taxon>
        <taxon>Embryophyta</taxon>
        <taxon>Tracheophyta</taxon>
        <taxon>Spermatophyta</taxon>
        <taxon>Magnoliopsida</taxon>
        <taxon>eudicotyledons</taxon>
        <taxon>Gunneridae</taxon>
        <taxon>Pentapetalae</taxon>
        <taxon>rosids</taxon>
        <taxon>malvids</taxon>
        <taxon>Brassicales</taxon>
        <taxon>Brassicaceae</taxon>
        <taxon>Coluteocarpeae</taxon>
        <taxon>Microthlaspi</taxon>
    </lineage>
</organism>
<dbReference type="InterPro" id="IPR005174">
    <property type="entry name" value="KIB1-4_b-propeller"/>
</dbReference>
<evidence type="ECO:0000313" key="2">
    <source>
        <dbReference type="EMBL" id="CAA7033565.1"/>
    </source>
</evidence>
<dbReference type="Pfam" id="PF03478">
    <property type="entry name" value="Beta-prop_KIB1-4"/>
    <property type="match status" value="1"/>
</dbReference>